<name>A0A5C6MUT0_9TELE</name>
<organism evidence="2 3">
    <name type="scientific">Takifugu flavidus</name>
    <name type="common">sansaifugu</name>
    <dbReference type="NCBI Taxonomy" id="433684"/>
    <lineage>
        <taxon>Eukaryota</taxon>
        <taxon>Metazoa</taxon>
        <taxon>Chordata</taxon>
        <taxon>Craniata</taxon>
        <taxon>Vertebrata</taxon>
        <taxon>Euteleostomi</taxon>
        <taxon>Actinopterygii</taxon>
        <taxon>Neopterygii</taxon>
        <taxon>Teleostei</taxon>
        <taxon>Neoteleostei</taxon>
        <taxon>Acanthomorphata</taxon>
        <taxon>Eupercaria</taxon>
        <taxon>Tetraodontiformes</taxon>
        <taxon>Tetradontoidea</taxon>
        <taxon>Tetraodontidae</taxon>
        <taxon>Takifugu</taxon>
    </lineage>
</organism>
<accession>A0A5C6MUT0</accession>
<dbReference type="EMBL" id="RHFK02000019">
    <property type="protein sequence ID" value="TWW58605.1"/>
    <property type="molecule type" value="Genomic_DNA"/>
</dbReference>
<reference evidence="2 3" key="1">
    <citation type="submission" date="2019-04" db="EMBL/GenBank/DDBJ databases">
        <title>Chromosome genome assembly for Takifugu flavidus.</title>
        <authorList>
            <person name="Xiao S."/>
        </authorList>
    </citation>
    <scope>NUCLEOTIDE SEQUENCE [LARGE SCALE GENOMIC DNA]</scope>
    <source>
        <strain evidence="2">HTHZ2018</strain>
        <tissue evidence="2">Muscle</tissue>
    </source>
</reference>
<keyword evidence="3" id="KW-1185">Reference proteome</keyword>
<keyword evidence="1" id="KW-0732">Signal</keyword>
<feature type="chain" id="PRO_5022696048" evidence="1">
    <location>
        <begin position="18"/>
        <end position="156"/>
    </location>
</feature>
<dbReference type="AlphaFoldDB" id="A0A5C6MUT0"/>
<evidence type="ECO:0000313" key="2">
    <source>
        <dbReference type="EMBL" id="TWW58605.1"/>
    </source>
</evidence>
<proteinExistence type="predicted"/>
<evidence type="ECO:0000256" key="1">
    <source>
        <dbReference type="SAM" id="SignalP"/>
    </source>
</evidence>
<feature type="signal peptide" evidence="1">
    <location>
        <begin position="1"/>
        <end position="17"/>
    </location>
</feature>
<comment type="caution">
    <text evidence="2">The sequence shown here is derived from an EMBL/GenBank/DDBJ whole genome shotgun (WGS) entry which is preliminary data.</text>
</comment>
<protein>
    <submittedName>
        <fullName evidence="2">Uncharacterized protein</fullName>
    </submittedName>
</protein>
<dbReference type="Proteomes" id="UP000324091">
    <property type="component" value="Chromosome 6"/>
</dbReference>
<evidence type="ECO:0000313" key="3">
    <source>
        <dbReference type="Proteomes" id="UP000324091"/>
    </source>
</evidence>
<gene>
    <name evidence="2" type="ORF">D4764_06G0001350</name>
</gene>
<sequence>MLLFLLLSFYLFSPILYLYKNKALLMTVGSQGPAGDRVRMEGQEGLMCCCCTEVWAITMAAATSNTKGQVSGDESSGDSWAKFTSNTRGSNLAVGLLSHALCDSCIPSFSASRALLLYLKMLSHLRPHRYTVTQLRPLLPGRYKTVNSVQKQSGVG</sequence>